<feature type="transmembrane region" description="Helical" evidence="5">
    <location>
        <begin position="34"/>
        <end position="60"/>
    </location>
</feature>
<dbReference type="AlphaFoldDB" id="A0A8H4JLW2"/>
<keyword evidence="2 5" id="KW-0812">Transmembrane</keyword>
<keyword evidence="3 5" id="KW-1133">Transmembrane helix</keyword>
<evidence type="ECO:0000256" key="3">
    <source>
        <dbReference type="ARBA" id="ARBA00022989"/>
    </source>
</evidence>
<dbReference type="EMBL" id="JAADJG010000899">
    <property type="protein sequence ID" value="KAF4434630.1"/>
    <property type="molecule type" value="Genomic_DNA"/>
</dbReference>
<protein>
    <submittedName>
        <fullName evidence="7">ABC transporter CDR4</fullName>
    </submittedName>
</protein>
<evidence type="ECO:0000313" key="7">
    <source>
        <dbReference type="EMBL" id="KAF4434630.1"/>
    </source>
</evidence>
<reference evidence="7" key="1">
    <citation type="submission" date="2020-01" db="EMBL/GenBank/DDBJ databases">
        <title>Identification and distribution of gene clusters putatively required for synthesis of sphingolipid metabolism inhibitors in phylogenetically diverse species of the filamentous fungus Fusarium.</title>
        <authorList>
            <person name="Kim H.-S."/>
            <person name="Busman M."/>
            <person name="Brown D.W."/>
            <person name="Divon H."/>
            <person name="Uhlig S."/>
            <person name="Proctor R.H."/>
        </authorList>
    </citation>
    <scope>NUCLEOTIDE SEQUENCE</scope>
    <source>
        <strain evidence="7">NRRL 53441</strain>
    </source>
</reference>
<sequence length="101" mass="11675">MFSSLIQQIMPKFIVQRTLYEVRERHSNMYSWPVLILANILVEIPYYVVLGVMTFAIFNYTVFGVRSSEDQGLVLLFFVYFYILAGTRPGGDDPVPDDDLI</sequence>
<dbReference type="OrthoDB" id="245989at2759"/>
<evidence type="ECO:0000256" key="4">
    <source>
        <dbReference type="ARBA" id="ARBA00023136"/>
    </source>
</evidence>
<evidence type="ECO:0000256" key="1">
    <source>
        <dbReference type="ARBA" id="ARBA00004141"/>
    </source>
</evidence>
<evidence type="ECO:0000256" key="2">
    <source>
        <dbReference type="ARBA" id="ARBA00022692"/>
    </source>
</evidence>
<keyword evidence="8" id="KW-1185">Reference proteome</keyword>
<gene>
    <name evidence="7" type="ORF">F53441_13672</name>
</gene>
<comment type="subcellular location">
    <subcellularLocation>
        <location evidence="1">Membrane</location>
        <topology evidence="1">Multi-pass membrane protein</topology>
    </subcellularLocation>
</comment>
<evidence type="ECO:0000313" key="8">
    <source>
        <dbReference type="Proteomes" id="UP000605986"/>
    </source>
</evidence>
<organism evidence="7 8">
    <name type="scientific">Fusarium austroafricanum</name>
    <dbReference type="NCBI Taxonomy" id="2364996"/>
    <lineage>
        <taxon>Eukaryota</taxon>
        <taxon>Fungi</taxon>
        <taxon>Dikarya</taxon>
        <taxon>Ascomycota</taxon>
        <taxon>Pezizomycotina</taxon>
        <taxon>Sordariomycetes</taxon>
        <taxon>Hypocreomycetidae</taxon>
        <taxon>Hypocreales</taxon>
        <taxon>Nectriaceae</taxon>
        <taxon>Fusarium</taxon>
        <taxon>Fusarium concolor species complex</taxon>
    </lineage>
</organism>
<dbReference type="Proteomes" id="UP000605986">
    <property type="component" value="Unassembled WGS sequence"/>
</dbReference>
<name>A0A8H4JLW2_9HYPO</name>
<dbReference type="GO" id="GO:0016020">
    <property type="term" value="C:membrane"/>
    <property type="evidence" value="ECO:0007669"/>
    <property type="project" value="UniProtKB-SubCell"/>
</dbReference>
<keyword evidence="4 5" id="KW-0472">Membrane</keyword>
<feature type="domain" description="ABC-2 type transporter transmembrane" evidence="6">
    <location>
        <begin position="2"/>
        <end position="86"/>
    </location>
</feature>
<comment type="caution">
    <text evidence="7">The sequence shown here is derived from an EMBL/GenBank/DDBJ whole genome shotgun (WGS) entry which is preliminary data.</text>
</comment>
<dbReference type="Pfam" id="PF01061">
    <property type="entry name" value="ABC2_membrane"/>
    <property type="match status" value="1"/>
</dbReference>
<evidence type="ECO:0000259" key="6">
    <source>
        <dbReference type="Pfam" id="PF01061"/>
    </source>
</evidence>
<accession>A0A8H4JLW2</accession>
<feature type="transmembrane region" description="Helical" evidence="5">
    <location>
        <begin position="72"/>
        <end position="91"/>
    </location>
</feature>
<dbReference type="InterPro" id="IPR013525">
    <property type="entry name" value="ABC2_TM"/>
</dbReference>
<evidence type="ECO:0000256" key="5">
    <source>
        <dbReference type="SAM" id="Phobius"/>
    </source>
</evidence>
<dbReference type="GO" id="GO:0140359">
    <property type="term" value="F:ABC-type transporter activity"/>
    <property type="evidence" value="ECO:0007669"/>
    <property type="project" value="InterPro"/>
</dbReference>
<proteinExistence type="predicted"/>